<proteinExistence type="predicted"/>
<gene>
    <name evidence="2" type="ORF">PsYK624_001880</name>
</gene>
<comment type="caution">
    <text evidence="2">The sequence shown here is derived from an EMBL/GenBank/DDBJ whole genome shotgun (WGS) entry which is preliminary data.</text>
</comment>
<dbReference type="Proteomes" id="UP000703269">
    <property type="component" value="Unassembled WGS sequence"/>
</dbReference>
<name>A0A9P3FWZ5_9APHY</name>
<evidence type="ECO:0000313" key="2">
    <source>
        <dbReference type="EMBL" id="GJE84113.1"/>
    </source>
</evidence>
<feature type="transmembrane region" description="Helical" evidence="1">
    <location>
        <begin position="30"/>
        <end position="49"/>
    </location>
</feature>
<evidence type="ECO:0000256" key="1">
    <source>
        <dbReference type="SAM" id="Phobius"/>
    </source>
</evidence>
<keyword evidence="3" id="KW-1185">Reference proteome</keyword>
<dbReference type="EMBL" id="BPQB01000001">
    <property type="protein sequence ID" value="GJE84113.1"/>
    <property type="molecule type" value="Genomic_DNA"/>
</dbReference>
<keyword evidence="1" id="KW-0812">Transmembrane</keyword>
<dbReference type="InterPro" id="IPR019317">
    <property type="entry name" value="BRI3"/>
</dbReference>
<evidence type="ECO:0008006" key="4">
    <source>
        <dbReference type="Google" id="ProtNLM"/>
    </source>
</evidence>
<dbReference type="AlphaFoldDB" id="A0A9P3FWZ5"/>
<accession>A0A9P3FWZ5</accession>
<keyword evidence="1" id="KW-0472">Membrane</keyword>
<organism evidence="2 3">
    <name type="scientific">Phanerochaete sordida</name>
    <dbReference type="NCBI Taxonomy" id="48140"/>
    <lineage>
        <taxon>Eukaryota</taxon>
        <taxon>Fungi</taxon>
        <taxon>Dikarya</taxon>
        <taxon>Basidiomycota</taxon>
        <taxon>Agaricomycotina</taxon>
        <taxon>Agaricomycetes</taxon>
        <taxon>Polyporales</taxon>
        <taxon>Phanerochaetaceae</taxon>
        <taxon>Phanerochaete</taxon>
    </lineage>
</organism>
<sequence>MSDAAKLGAEYQSELMARCARGDHDVETKYGTFGIIMAIVCFPCGLFCLCSDKQKRCVRCGVRVES</sequence>
<dbReference type="OrthoDB" id="2564984at2759"/>
<reference evidence="2 3" key="1">
    <citation type="submission" date="2021-08" db="EMBL/GenBank/DDBJ databases">
        <title>Draft Genome Sequence of Phanerochaete sordida strain YK-624.</title>
        <authorList>
            <person name="Mori T."/>
            <person name="Dohra H."/>
            <person name="Suzuki T."/>
            <person name="Kawagishi H."/>
            <person name="Hirai H."/>
        </authorList>
    </citation>
    <scope>NUCLEOTIDE SEQUENCE [LARGE SCALE GENOMIC DNA]</scope>
    <source>
        <strain evidence="2 3">YK-624</strain>
    </source>
</reference>
<keyword evidence="1" id="KW-1133">Transmembrane helix</keyword>
<dbReference type="Pfam" id="PF10164">
    <property type="entry name" value="BRI3"/>
    <property type="match status" value="1"/>
</dbReference>
<evidence type="ECO:0000313" key="3">
    <source>
        <dbReference type="Proteomes" id="UP000703269"/>
    </source>
</evidence>
<protein>
    <recommendedName>
        <fullName evidence="4">Brain protein I3</fullName>
    </recommendedName>
</protein>